<dbReference type="OrthoDB" id="9791898at2"/>
<gene>
    <name evidence="2" type="ordered locus">Jden_1618</name>
</gene>
<name>C7R5J3_JONDD</name>
<sequence>MSIYLIDFENTHAAGLNGITRLSPQDLVVVFLGAKDKTIPVDLVTQLTGPKVVASVEWKKANGSTPNYLDFQLVSYLALLITNPQVHENHYVIVTKDAGFDSAIDFWATRLKNISLERRPSISVTQNTQKTVSAAKSVKKAPVGVKKQEAIPEPLKKKVRAAVKDLGLKPQHFTVIYNAMRTAQTLPDFQSILDRGIRQPDSAPVFKALREVFTNYRTDAVTIKTG</sequence>
<reference evidence="2 3" key="1">
    <citation type="journal article" date="2009" name="Stand. Genomic Sci.">
        <title>Complete genome sequence of Jonesia denitrificans type strain (Prevot 55134).</title>
        <authorList>
            <person name="Pukall R."/>
            <person name="Gehrich-Schroter G."/>
            <person name="Lapidus A."/>
            <person name="Nolan M."/>
            <person name="Glavina Del Rio T."/>
            <person name="Lucas S."/>
            <person name="Chen F."/>
            <person name="Tice H."/>
            <person name="Pitluck S."/>
            <person name="Cheng J.F."/>
            <person name="Copeland A."/>
            <person name="Saunders E."/>
            <person name="Brettin T."/>
            <person name="Detter J.C."/>
            <person name="Bruce D."/>
            <person name="Goodwin L."/>
            <person name="Pati A."/>
            <person name="Ivanova N."/>
            <person name="Mavromatis K."/>
            <person name="Ovchinnikova G."/>
            <person name="Chen A."/>
            <person name="Palaniappan K."/>
            <person name="Land M."/>
            <person name="Hauser L."/>
            <person name="Chang Y.J."/>
            <person name="Jeffries C.D."/>
            <person name="Chain P."/>
            <person name="Goker M."/>
            <person name="Bristow J."/>
            <person name="Eisen J.A."/>
            <person name="Markowitz V."/>
            <person name="Hugenholtz P."/>
            <person name="Kyrpides N.C."/>
            <person name="Klenk H.P."/>
            <person name="Han C."/>
        </authorList>
    </citation>
    <scope>NUCLEOTIDE SEQUENCE [LARGE SCALE GENOMIC DNA]</scope>
    <source>
        <strain evidence="3">ATCC 14870 / DSM 20603 / BCRC 15368 / CIP 55.134 / JCM 11481 / NBRC 15587 / NCTC 10816 / Prevot 55134</strain>
    </source>
</reference>
<dbReference type="EMBL" id="CP001706">
    <property type="protein sequence ID" value="ACV09266.1"/>
    <property type="molecule type" value="Genomic_DNA"/>
</dbReference>
<evidence type="ECO:0000313" key="3">
    <source>
        <dbReference type="Proteomes" id="UP000000628"/>
    </source>
</evidence>
<dbReference type="RefSeq" id="WP_015771894.1">
    <property type="nucleotide sequence ID" value="NC_013174.1"/>
</dbReference>
<feature type="domain" description="PIN-like" evidence="1">
    <location>
        <begin position="5"/>
        <end position="109"/>
    </location>
</feature>
<dbReference type="Pfam" id="PF18475">
    <property type="entry name" value="PIN7"/>
    <property type="match status" value="1"/>
</dbReference>
<evidence type="ECO:0000313" key="2">
    <source>
        <dbReference type="EMBL" id="ACV09266.1"/>
    </source>
</evidence>
<accession>C7R5J3</accession>
<protein>
    <recommendedName>
        <fullName evidence="1">PIN-like domain-containing protein</fullName>
    </recommendedName>
</protein>
<organism evidence="2 3">
    <name type="scientific">Jonesia denitrificans (strain ATCC 14870 / DSM 20603 / BCRC 15368 / CIP 55.134 / JCM 11481 / NBRC 15587 / NCTC 10816 / Prevot 55134)</name>
    <name type="common">Listeria denitrificans</name>
    <dbReference type="NCBI Taxonomy" id="471856"/>
    <lineage>
        <taxon>Bacteria</taxon>
        <taxon>Bacillati</taxon>
        <taxon>Actinomycetota</taxon>
        <taxon>Actinomycetes</taxon>
        <taxon>Micrococcales</taxon>
        <taxon>Jonesiaceae</taxon>
        <taxon>Jonesia</taxon>
    </lineage>
</organism>
<keyword evidence="3" id="KW-1185">Reference proteome</keyword>
<dbReference type="HOGENOM" id="CLU_1223394_0_0_11"/>
<dbReference type="InterPro" id="IPR041494">
    <property type="entry name" value="PIN7"/>
</dbReference>
<dbReference type="STRING" id="471856.Jden_1618"/>
<proteinExistence type="predicted"/>
<evidence type="ECO:0000259" key="1">
    <source>
        <dbReference type="Pfam" id="PF18475"/>
    </source>
</evidence>
<dbReference type="KEGG" id="jde:Jden_1618"/>
<dbReference type="Proteomes" id="UP000000628">
    <property type="component" value="Chromosome"/>
</dbReference>
<dbReference type="AlphaFoldDB" id="C7R5J3"/>